<dbReference type="EMBL" id="JACHVA010000082">
    <property type="protein sequence ID" value="MBC2602087.1"/>
    <property type="molecule type" value="Genomic_DNA"/>
</dbReference>
<gene>
    <name evidence="2" type="ORF">H5P30_09895</name>
</gene>
<dbReference type="CDD" id="cd12820">
    <property type="entry name" value="LbR_YadA-like"/>
    <property type="match status" value="1"/>
</dbReference>
<keyword evidence="3" id="KW-1185">Reference proteome</keyword>
<proteinExistence type="predicted"/>
<accession>A0A7X1AY81</accession>
<organism evidence="2 3">
    <name type="scientific">Puniceicoccus vermicola</name>
    <dbReference type="NCBI Taxonomy" id="388746"/>
    <lineage>
        <taxon>Bacteria</taxon>
        <taxon>Pseudomonadati</taxon>
        <taxon>Verrucomicrobiota</taxon>
        <taxon>Opitutia</taxon>
        <taxon>Puniceicoccales</taxon>
        <taxon>Puniceicoccaceae</taxon>
        <taxon>Puniceicoccus</taxon>
    </lineage>
</organism>
<protein>
    <recommendedName>
        <fullName evidence="1">Trimeric autotransporter adhesin YadA-like head domain-containing protein</fullName>
    </recommendedName>
</protein>
<evidence type="ECO:0000313" key="2">
    <source>
        <dbReference type="EMBL" id="MBC2602087.1"/>
    </source>
</evidence>
<name>A0A7X1AY81_9BACT</name>
<dbReference type="GO" id="GO:0019867">
    <property type="term" value="C:outer membrane"/>
    <property type="evidence" value="ECO:0007669"/>
    <property type="project" value="InterPro"/>
</dbReference>
<dbReference type="AlphaFoldDB" id="A0A7X1AY81"/>
<dbReference type="Gene3D" id="2.150.10.10">
    <property type="entry name" value="Serralysin-like metalloprotease, C-terminal"/>
    <property type="match status" value="1"/>
</dbReference>
<dbReference type="RefSeq" id="WP_185692787.1">
    <property type="nucleotide sequence ID" value="NZ_JACHVA010000082.1"/>
</dbReference>
<sequence>MITLPIQLDEPNKKNTLVRSIADQNNRGSLPSFVLGNKIGIKVVLLDSTGAIADESGNEDYRLEMAVGRIENAPTSGTFTLSYGGNTTSSLAYDASTLDVETALNALSSVSSGGGVDVYGSAGLYSVNWRSNGARTEISATNDLNPKSGISIIEAREGDGSTASISLVRFGRVAAAYSGLGDWTEISSGEAGWTTELDLDTDQAALYVGNSKSVSADCEIALIDSSGNYTTLYQGSTNIFKNLINDAVLGSINLPSVATQQQIEADLAAAESDIDDLEANKSDVGHGHVISDTTGLQAELDGKLAQSSNLSDVENASTAFGNIKQTATEAATGVTEWATETEVLRASNVNSVVRAKHLRLKIESNGAVIVGDLTGNSRGINGLDLQSSRGAANQVASGTSSTAVGLSNTASGSESTAVGYNNAATQGGATAIGHNNTASGGNSSAIGYGAKTTTANTFEAGYWSGSTTRSSAIRMHPNGQVAMTIADSASAPTDGGATAGSEADGTLAREMVSIRRDGDDVYIDVNIGGTVKTVSLGTAV</sequence>
<feature type="domain" description="Trimeric autotransporter adhesin YadA-like head" evidence="1">
    <location>
        <begin position="396"/>
        <end position="421"/>
    </location>
</feature>
<dbReference type="Pfam" id="PF05658">
    <property type="entry name" value="YadA_head"/>
    <property type="match status" value="2"/>
</dbReference>
<dbReference type="InterPro" id="IPR011049">
    <property type="entry name" value="Serralysin-like_metalloprot_C"/>
</dbReference>
<feature type="domain" description="Trimeric autotransporter adhesin YadA-like head" evidence="1">
    <location>
        <begin position="424"/>
        <end position="450"/>
    </location>
</feature>
<evidence type="ECO:0000259" key="1">
    <source>
        <dbReference type="Pfam" id="PF05658"/>
    </source>
</evidence>
<reference evidence="2 3" key="1">
    <citation type="submission" date="2020-07" db="EMBL/GenBank/DDBJ databases">
        <authorList>
            <person name="Feng X."/>
        </authorList>
    </citation>
    <scope>NUCLEOTIDE SEQUENCE [LARGE SCALE GENOMIC DNA]</scope>
    <source>
        <strain evidence="2 3">JCM14086</strain>
    </source>
</reference>
<evidence type="ECO:0000313" key="3">
    <source>
        <dbReference type="Proteomes" id="UP000525652"/>
    </source>
</evidence>
<dbReference type="SUPFAM" id="SSF101967">
    <property type="entry name" value="Adhesin YadA, collagen-binding domain"/>
    <property type="match status" value="1"/>
</dbReference>
<comment type="caution">
    <text evidence="2">The sequence shown here is derived from an EMBL/GenBank/DDBJ whole genome shotgun (WGS) entry which is preliminary data.</text>
</comment>
<dbReference type="InterPro" id="IPR008640">
    <property type="entry name" value="Adhesin_Head_dom"/>
</dbReference>
<dbReference type="Proteomes" id="UP000525652">
    <property type="component" value="Unassembled WGS sequence"/>
</dbReference>